<dbReference type="AlphaFoldDB" id="A0A6J4N3T9"/>
<gene>
    <name evidence="2" type="ORF">AVDCRST_MAG94-4607</name>
</gene>
<proteinExistence type="predicted"/>
<sequence length="588" mass="63571">MPKLSQPSVISPSSTATQHSETSFTLETVRQTVLKLVNPLCQPSSSVPDLSDSALSAMQRLMEMITTLRSSQPLFLEGVSLLSPGAIKALLPYVSEEAYDVLEALQSEEAPVSPNSFSAAAPPATQNAAPQTVSDPLAPLASTFLSPSLSESKLYSFIAIETLIPSLLWRIARSDYSVMHLIEGVRGRCWQPERGWATGMLRLVVMLEVEAPTVRWCFDLATGQPAEGLLEPISIIQSEEQALPLQQSGYPGAGNDTSDTSCQVEYQLQAILQLLQSETSGLGGFLQGLAVELLQPGADWQAGKLRLRFGFEFTAQVLDLGISEAIQSYPEPIEAELMEDETAIEGTIATAQVSIVKTLGRSLSPAALVRASDATLLAPYIQQITRQQIAQSLCRLQKRQSSHTNESESEQLTTIVQAALLALAHKTSLTGIGLQQPTLLLDELAPKLLWSLTRHTYEMTQLLGGVPAQVLQPGENWQQGTLRLLAVLQITAPELSYTLDLSTGRSVPVTVAPLPKDAIVQSSVAAFCQQPTAIATLADHLEQLCDKSPEQKLLVDGFAVDWLKDVEQDWQSGTMTLSLSLAFFADTP</sequence>
<accession>A0A6J4N3T9</accession>
<organism evidence="2">
    <name type="scientific">uncultured Leptolyngbya sp</name>
    <dbReference type="NCBI Taxonomy" id="332963"/>
    <lineage>
        <taxon>Bacteria</taxon>
        <taxon>Bacillati</taxon>
        <taxon>Cyanobacteriota</taxon>
        <taxon>Cyanophyceae</taxon>
        <taxon>Leptolyngbyales</taxon>
        <taxon>Leptolyngbyaceae</taxon>
        <taxon>Leptolyngbya group</taxon>
        <taxon>Leptolyngbya</taxon>
        <taxon>environmental samples</taxon>
    </lineage>
</organism>
<name>A0A6J4N3T9_9CYAN</name>
<reference evidence="2" key="1">
    <citation type="submission" date="2020-02" db="EMBL/GenBank/DDBJ databases">
        <authorList>
            <person name="Meier V. D."/>
        </authorList>
    </citation>
    <scope>NUCLEOTIDE SEQUENCE</scope>
    <source>
        <strain evidence="2">AVDCRST_MAG94</strain>
    </source>
</reference>
<evidence type="ECO:0000313" key="2">
    <source>
        <dbReference type="EMBL" id="CAA9376871.1"/>
    </source>
</evidence>
<protein>
    <submittedName>
        <fullName evidence="2">Uncharacterized protein</fullName>
    </submittedName>
</protein>
<evidence type="ECO:0000256" key="1">
    <source>
        <dbReference type="SAM" id="MobiDB-lite"/>
    </source>
</evidence>
<feature type="region of interest" description="Disordered" evidence="1">
    <location>
        <begin position="1"/>
        <end position="23"/>
    </location>
</feature>
<dbReference type="EMBL" id="CADCTY010001587">
    <property type="protein sequence ID" value="CAA9376871.1"/>
    <property type="molecule type" value="Genomic_DNA"/>
</dbReference>